<dbReference type="GO" id="GO:0016810">
    <property type="term" value="F:hydrolase activity, acting on carbon-nitrogen (but not peptide) bonds"/>
    <property type="evidence" value="ECO:0007669"/>
    <property type="project" value="InterPro"/>
</dbReference>
<evidence type="ECO:0000313" key="8">
    <source>
        <dbReference type="EMBL" id="CAB5002586.1"/>
    </source>
</evidence>
<evidence type="ECO:0000313" key="3">
    <source>
        <dbReference type="EMBL" id="CAB4364917.1"/>
    </source>
</evidence>
<dbReference type="AlphaFoldDB" id="A0A6J6T3N1"/>
<evidence type="ECO:0000313" key="7">
    <source>
        <dbReference type="EMBL" id="CAB4941455.1"/>
    </source>
</evidence>
<dbReference type="InterPro" id="IPR050248">
    <property type="entry name" value="Polysacc_deacetylase_ArnD"/>
</dbReference>
<organism evidence="4">
    <name type="scientific">freshwater metagenome</name>
    <dbReference type="NCBI Taxonomy" id="449393"/>
    <lineage>
        <taxon>unclassified sequences</taxon>
        <taxon>metagenomes</taxon>
        <taxon>ecological metagenomes</taxon>
    </lineage>
</organism>
<dbReference type="GO" id="GO:0005975">
    <property type="term" value="P:carbohydrate metabolic process"/>
    <property type="evidence" value="ECO:0007669"/>
    <property type="project" value="InterPro"/>
</dbReference>
<feature type="domain" description="NodB homology" evidence="2">
    <location>
        <begin position="112"/>
        <end position="290"/>
    </location>
</feature>
<dbReference type="Gene3D" id="3.20.20.370">
    <property type="entry name" value="Glycoside hydrolase/deacetylase"/>
    <property type="match status" value="1"/>
</dbReference>
<dbReference type="EMBL" id="CAFBIY010000016">
    <property type="protein sequence ID" value="CAB4847420.1"/>
    <property type="molecule type" value="Genomic_DNA"/>
</dbReference>
<dbReference type="EMBL" id="CAFBOL010000073">
    <property type="protein sequence ID" value="CAB5002586.1"/>
    <property type="molecule type" value="Genomic_DNA"/>
</dbReference>
<evidence type="ECO:0000313" key="4">
    <source>
        <dbReference type="EMBL" id="CAB4741497.1"/>
    </source>
</evidence>
<protein>
    <submittedName>
        <fullName evidence="4">Unannotated protein</fullName>
    </submittedName>
</protein>
<sequence length="290" mass="30451">MTTMLTAVAASTLVVACVGTPRSPDSVAAPGASGPVAVAVESTGATATTSTLPTGAVPATTTTTSMSSTSTSSTTTTTTAAAWQAFPTSPVKPYPIPHGSSPLLSRIDTTDPVVFITIDDGLVRDPRVAQLLADHGATATLFLNSGPIRLDPGYFVPFLWIGGSINSHTSHHPHLRGLDFDAQRKEICAVVQQIDKVYGGNGGYFRPPYGEWDRTTLAAAASCGVRAVLLWKETMADGEIRTQGSKPIQPGDIVLLHFRTDLYDNLTALFAQLDLQGLSVARLEDYLPAA</sequence>
<dbReference type="PANTHER" id="PTHR10587:SF134">
    <property type="entry name" value="SECRETED PROTEIN"/>
    <property type="match status" value="1"/>
</dbReference>
<evidence type="ECO:0000313" key="6">
    <source>
        <dbReference type="EMBL" id="CAB4847420.1"/>
    </source>
</evidence>
<dbReference type="InterPro" id="IPR002509">
    <property type="entry name" value="NODB_dom"/>
</dbReference>
<dbReference type="CDD" id="cd10917">
    <property type="entry name" value="CE4_NodB_like_6s_7s"/>
    <property type="match status" value="1"/>
</dbReference>
<dbReference type="EMBL" id="CAEZYF010000026">
    <property type="protein sequence ID" value="CAB4741497.1"/>
    <property type="molecule type" value="Genomic_DNA"/>
</dbReference>
<evidence type="ECO:0000313" key="5">
    <source>
        <dbReference type="EMBL" id="CAB4817804.1"/>
    </source>
</evidence>
<reference evidence="4" key="1">
    <citation type="submission" date="2020-05" db="EMBL/GenBank/DDBJ databases">
        <authorList>
            <person name="Chiriac C."/>
            <person name="Salcher M."/>
            <person name="Ghai R."/>
            <person name="Kavagutti S V."/>
        </authorList>
    </citation>
    <scope>NUCLEOTIDE SEQUENCE</scope>
</reference>
<name>A0A6J6T3N1_9ZZZZ</name>
<accession>A0A6J6T3N1</accession>
<dbReference type="Pfam" id="PF01522">
    <property type="entry name" value="Polysacc_deac_1"/>
    <property type="match status" value="1"/>
</dbReference>
<dbReference type="PROSITE" id="PS51677">
    <property type="entry name" value="NODB"/>
    <property type="match status" value="1"/>
</dbReference>
<feature type="region of interest" description="Disordered" evidence="1">
    <location>
        <begin position="44"/>
        <end position="73"/>
    </location>
</feature>
<dbReference type="EMBL" id="CAFBMT010000013">
    <property type="protein sequence ID" value="CAB4941455.1"/>
    <property type="molecule type" value="Genomic_DNA"/>
</dbReference>
<dbReference type="InterPro" id="IPR011330">
    <property type="entry name" value="Glyco_hydro/deAcase_b/a-brl"/>
</dbReference>
<dbReference type="SUPFAM" id="SSF88713">
    <property type="entry name" value="Glycoside hydrolase/deacetylase"/>
    <property type="match status" value="1"/>
</dbReference>
<dbReference type="PANTHER" id="PTHR10587">
    <property type="entry name" value="GLYCOSYL TRANSFERASE-RELATED"/>
    <property type="match status" value="1"/>
</dbReference>
<evidence type="ECO:0000256" key="1">
    <source>
        <dbReference type="SAM" id="MobiDB-lite"/>
    </source>
</evidence>
<proteinExistence type="predicted"/>
<gene>
    <name evidence="4" type="ORF">UFOPK2656_02935</name>
    <name evidence="5" type="ORF">UFOPK3099_01204</name>
    <name evidence="6" type="ORF">UFOPK3267_00479</name>
    <name evidence="7" type="ORF">UFOPK3651_02195</name>
    <name evidence="8" type="ORF">UFOPK3931_02253</name>
    <name evidence="3" type="ORF">UFOPK4189_02674</name>
</gene>
<dbReference type="EMBL" id="CAFAAV010000078">
    <property type="protein sequence ID" value="CAB4817804.1"/>
    <property type="molecule type" value="Genomic_DNA"/>
</dbReference>
<dbReference type="EMBL" id="CAESGF010000020">
    <property type="protein sequence ID" value="CAB4364917.1"/>
    <property type="molecule type" value="Genomic_DNA"/>
</dbReference>
<evidence type="ECO:0000259" key="2">
    <source>
        <dbReference type="PROSITE" id="PS51677"/>
    </source>
</evidence>